<keyword evidence="7" id="KW-0597">Phosphoprotein</keyword>
<proteinExistence type="inferred from homology"/>
<evidence type="ECO:0000256" key="1">
    <source>
        <dbReference type="ARBA" id="ARBA00001947"/>
    </source>
</evidence>
<evidence type="ECO:0000256" key="2">
    <source>
        <dbReference type="ARBA" id="ARBA00001974"/>
    </source>
</evidence>
<evidence type="ECO:0000256" key="14">
    <source>
        <dbReference type="ARBA" id="ARBA00054856"/>
    </source>
</evidence>
<dbReference type="InterPro" id="IPR051545">
    <property type="entry name" value="NAD(P)H_dehydrogenase_qn"/>
</dbReference>
<evidence type="ECO:0000256" key="3">
    <source>
        <dbReference type="ARBA" id="ARBA00004496"/>
    </source>
</evidence>
<accession>A0A668AVN5</accession>
<evidence type="ECO:0000256" key="10">
    <source>
        <dbReference type="ARBA" id="ARBA00022827"/>
    </source>
</evidence>
<evidence type="ECO:0000313" key="22">
    <source>
        <dbReference type="Proteomes" id="UP000472263"/>
    </source>
</evidence>
<feature type="domain" description="Flavodoxin-like fold" evidence="20">
    <location>
        <begin position="4"/>
        <end position="211"/>
    </location>
</feature>
<comment type="subunit">
    <text evidence="5">Homodimer.</text>
</comment>
<evidence type="ECO:0000256" key="9">
    <source>
        <dbReference type="ARBA" id="ARBA00022723"/>
    </source>
</evidence>
<dbReference type="InterPro" id="IPR003680">
    <property type="entry name" value="Flavodoxin_fold"/>
</dbReference>
<reference evidence="21" key="1">
    <citation type="submission" date="2019-06" db="EMBL/GenBank/DDBJ databases">
        <authorList>
            <consortium name="Wellcome Sanger Institute Data Sharing"/>
        </authorList>
    </citation>
    <scope>NUCLEOTIDE SEQUENCE [LARGE SCALE GENOMIC DNA]</scope>
</reference>
<evidence type="ECO:0000313" key="21">
    <source>
        <dbReference type="Ensembl" id="ENSMMDP00005053829.1"/>
    </source>
</evidence>
<dbReference type="InParanoid" id="A0A668AVN5"/>
<protein>
    <recommendedName>
        <fullName evidence="16">Ribosyldihydronicotinamide dehydrogenase [quinone]</fullName>
        <ecNumber evidence="15">1.10.5.1</ecNumber>
    </recommendedName>
    <alternativeName>
        <fullName evidence="19">NRH dehydrogenase [quinone] 2</fullName>
    </alternativeName>
    <alternativeName>
        <fullName evidence="18">NRH:quinone oxidoreductase 2</fullName>
    </alternativeName>
    <alternativeName>
        <fullName evidence="17">Quinone reductase 2</fullName>
    </alternativeName>
</protein>
<dbReference type="Gene3D" id="3.40.50.360">
    <property type="match status" value="1"/>
</dbReference>
<evidence type="ECO:0000256" key="17">
    <source>
        <dbReference type="ARBA" id="ARBA00077622"/>
    </source>
</evidence>
<dbReference type="GO" id="GO:0005829">
    <property type="term" value="C:cytosol"/>
    <property type="evidence" value="ECO:0007669"/>
    <property type="project" value="TreeGrafter"/>
</dbReference>
<dbReference type="Pfam" id="PF02525">
    <property type="entry name" value="Flavodoxin_2"/>
    <property type="match status" value="1"/>
</dbReference>
<evidence type="ECO:0000256" key="11">
    <source>
        <dbReference type="ARBA" id="ARBA00022833"/>
    </source>
</evidence>
<evidence type="ECO:0000256" key="15">
    <source>
        <dbReference type="ARBA" id="ARBA00066401"/>
    </source>
</evidence>
<dbReference type="GeneTree" id="ENSGT00940000156563"/>
<evidence type="ECO:0000256" key="6">
    <source>
        <dbReference type="ARBA" id="ARBA00022490"/>
    </source>
</evidence>
<gene>
    <name evidence="21" type="primary">LOC115379891</name>
</gene>
<evidence type="ECO:0000259" key="20">
    <source>
        <dbReference type="Pfam" id="PF02525"/>
    </source>
</evidence>
<evidence type="ECO:0000256" key="5">
    <source>
        <dbReference type="ARBA" id="ARBA00011738"/>
    </source>
</evidence>
<reference evidence="21" key="3">
    <citation type="submission" date="2025-09" db="UniProtKB">
        <authorList>
            <consortium name="Ensembl"/>
        </authorList>
    </citation>
    <scope>IDENTIFICATION</scope>
</reference>
<comment type="function">
    <text evidence="14">The enzyme apparently serves as a quinone reductase in connection with conjugation reactions of hydroquinones involved in detoxification pathways as well as in biosynthetic processes such as the vitamin K-dependent gamma-carboxylation of glutamate residues in prothrombin synthesis.</text>
</comment>
<evidence type="ECO:0000256" key="13">
    <source>
        <dbReference type="ARBA" id="ARBA00052759"/>
    </source>
</evidence>
<dbReference type="GO" id="GO:0001512">
    <property type="term" value="F:dihydronicotinamide riboside quinone reductase activity"/>
    <property type="evidence" value="ECO:0007669"/>
    <property type="project" value="UniProtKB-EC"/>
</dbReference>
<dbReference type="FunFam" id="3.40.50.360:FF:000030">
    <property type="entry name" value="ribosyldihydronicotinamide dehydrogenase [quinone]"/>
    <property type="match status" value="1"/>
</dbReference>
<keyword evidence="11" id="KW-0862">Zinc</keyword>
<evidence type="ECO:0000256" key="12">
    <source>
        <dbReference type="ARBA" id="ARBA00023002"/>
    </source>
</evidence>
<evidence type="ECO:0000256" key="18">
    <source>
        <dbReference type="ARBA" id="ARBA00077696"/>
    </source>
</evidence>
<evidence type="ECO:0000256" key="7">
    <source>
        <dbReference type="ARBA" id="ARBA00022553"/>
    </source>
</evidence>
<evidence type="ECO:0000256" key="16">
    <source>
        <dbReference type="ARBA" id="ARBA00073982"/>
    </source>
</evidence>
<dbReference type="InterPro" id="IPR029039">
    <property type="entry name" value="Flavoprotein-like_sf"/>
</dbReference>
<dbReference type="SUPFAM" id="SSF52218">
    <property type="entry name" value="Flavoproteins"/>
    <property type="match status" value="1"/>
</dbReference>
<dbReference type="AlphaFoldDB" id="A0A668AVN5"/>
<keyword evidence="22" id="KW-1185">Reference proteome</keyword>
<comment type="similarity">
    <text evidence="4">Belongs to the NAD(P)H dehydrogenase (quinone) family.</text>
</comment>
<dbReference type="PANTHER" id="PTHR10204">
    <property type="entry name" value="NAD P H OXIDOREDUCTASE-RELATED"/>
    <property type="match status" value="1"/>
</dbReference>
<comment type="catalytic activity">
    <reaction evidence="13">
        <text>1-(beta-D-ribofuranosyl)-1,4-dihydronicotinamide + a quinone + H(+) = beta-nicotinamide D-riboside + a quinol</text>
        <dbReference type="Rhea" id="RHEA:12364"/>
        <dbReference type="ChEBI" id="CHEBI:15378"/>
        <dbReference type="ChEBI" id="CHEBI:15927"/>
        <dbReference type="ChEBI" id="CHEBI:24646"/>
        <dbReference type="ChEBI" id="CHEBI:55458"/>
        <dbReference type="ChEBI" id="CHEBI:132124"/>
        <dbReference type="EC" id="1.10.5.1"/>
    </reaction>
</comment>
<keyword evidence="10" id="KW-0274">FAD</keyword>
<reference evidence="21" key="2">
    <citation type="submission" date="2025-08" db="UniProtKB">
        <authorList>
            <consortium name="Ensembl"/>
        </authorList>
    </citation>
    <scope>IDENTIFICATION</scope>
</reference>
<evidence type="ECO:0000256" key="19">
    <source>
        <dbReference type="ARBA" id="ARBA00083661"/>
    </source>
</evidence>
<comment type="cofactor">
    <cofactor evidence="1">
        <name>Zn(2+)</name>
        <dbReference type="ChEBI" id="CHEBI:29105"/>
    </cofactor>
</comment>
<keyword evidence="9" id="KW-0479">Metal-binding</keyword>
<sequence length="272" mass="30285">VAAKKVLIVYAHQSSGSFNAAAKDAAVELLTAQGCTVEVSDLYDMKFKATATTEDITGEVKNPKNFQYALETKMAWEEGKLSADITEEHRKLTEADLVIFQFPMYWFTVPAIMKGWIDRVLTKGFAYTLEKRYSEGLFKEKKAMLSFTTGSHESMFSANGINGDMNVTLWPLQNGILHYCGFQVLAPQIFWAPNHSPSEVRSTMLEAWRTRLQGLLGETPLSFIPSDHFDGEKGFQLKPDVQEKHASKEFGLTVGTHLGKPLPPNSQVKAGV</sequence>
<evidence type="ECO:0000256" key="8">
    <source>
        <dbReference type="ARBA" id="ARBA00022630"/>
    </source>
</evidence>
<comment type="subcellular location">
    <subcellularLocation>
        <location evidence="3">Cytoplasm</location>
    </subcellularLocation>
</comment>
<dbReference type="GO" id="GO:0046872">
    <property type="term" value="F:metal ion binding"/>
    <property type="evidence" value="ECO:0007669"/>
    <property type="project" value="UniProtKB-KW"/>
</dbReference>
<name>A0A668AVN5_9TELE</name>
<dbReference type="PANTHER" id="PTHR10204:SF34">
    <property type="entry name" value="NAD(P)H DEHYDROGENASE [QUINONE] 1 ISOFORM 1"/>
    <property type="match status" value="1"/>
</dbReference>
<comment type="cofactor">
    <cofactor evidence="2">
        <name>FAD</name>
        <dbReference type="ChEBI" id="CHEBI:57692"/>
    </cofactor>
</comment>
<dbReference type="Ensembl" id="ENSMMDT00005054872.1">
    <property type="protein sequence ID" value="ENSMMDP00005053829.1"/>
    <property type="gene ID" value="ENSMMDG00005024203.1"/>
</dbReference>
<evidence type="ECO:0000256" key="4">
    <source>
        <dbReference type="ARBA" id="ARBA00006252"/>
    </source>
</evidence>
<organism evidence="21 22">
    <name type="scientific">Myripristis murdjan</name>
    <name type="common">pinecone soldierfish</name>
    <dbReference type="NCBI Taxonomy" id="586833"/>
    <lineage>
        <taxon>Eukaryota</taxon>
        <taxon>Metazoa</taxon>
        <taxon>Chordata</taxon>
        <taxon>Craniata</taxon>
        <taxon>Vertebrata</taxon>
        <taxon>Euteleostomi</taxon>
        <taxon>Actinopterygii</taxon>
        <taxon>Neopterygii</taxon>
        <taxon>Teleostei</taxon>
        <taxon>Neoteleostei</taxon>
        <taxon>Acanthomorphata</taxon>
        <taxon>Holocentriformes</taxon>
        <taxon>Holocentridae</taxon>
        <taxon>Myripristis</taxon>
    </lineage>
</organism>
<keyword evidence="8" id="KW-0285">Flavoprotein</keyword>
<keyword evidence="6" id="KW-0963">Cytoplasm</keyword>
<dbReference type="EC" id="1.10.5.1" evidence="15"/>
<keyword evidence="12" id="KW-0560">Oxidoreductase</keyword>
<dbReference type="GO" id="GO:0003955">
    <property type="term" value="F:NAD(P)H dehydrogenase (quinone) activity"/>
    <property type="evidence" value="ECO:0007669"/>
    <property type="project" value="TreeGrafter"/>
</dbReference>
<dbReference type="Proteomes" id="UP000472263">
    <property type="component" value="Chromosome 21"/>
</dbReference>